<evidence type="ECO:0000256" key="4">
    <source>
        <dbReference type="ARBA" id="ARBA00022989"/>
    </source>
</evidence>
<comment type="similarity">
    <text evidence="2">Belongs to the TspO/BZRP family.</text>
</comment>
<reference evidence="6" key="2">
    <citation type="journal article" date="2015" name="Genome Announc.">
        <title>Draft Genome Sequence of Filamentous Marine Cyanobacterium Lyngbya confervoides Strain BDU141951.</title>
        <authorList>
            <person name="Chandrababunaidu M.M."/>
            <person name="Sen D."/>
            <person name="Tripathy S."/>
        </authorList>
    </citation>
    <scope>NUCLEOTIDE SEQUENCE</scope>
    <source>
        <strain evidence="6">BDU141951</strain>
    </source>
</reference>
<dbReference type="PANTHER" id="PTHR10057">
    <property type="entry name" value="PERIPHERAL-TYPE BENZODIAZEPINE RECEPTOR"/>
    <property type="match status" value="1"/>
</dbReference>
<evidence type="ECO:0000256" key="2">
    <source>
        <dbReference type="ARBA" id="ARBA00007524"/>
    </source>
</evidence>
<reference evidence="6" key="3">
    <citation type="submission" date="2020-02" db="EMBL/GenBank/DDBJ databases">
        <authorList>
            <person name="Sarangi A.N."/>
            <person name="Ghosh S."/>
            <person name="Mukherjee M."/>
            <person name="Tripathy S."/>
        </authorList>
    </citation>
    <scope>NUCLEOTIDE SEQUENCE</scope>
    <source>
        <strain evidence="6">BDU141951</strain>
    </source>
</reference>
<dbReference type="InterPro" id="IPR004307">
    <property type="entry name" value="TspO_MBR"/>
</dbReference>
<organism evidence="6">
    <name type="scientific">Lyngbya confervoides BDU141951</name>
    <dbReference type="NCBI Taxonomy" id="1574623"/>
    <lineage>
        <taxon>Bacteria</taxon>
        <taxon>Bacillati</taxon>
        <taxon>Cyanobacteriota</taxon>
        <taxon>Cyanophyceae</taxon>
        <taxon>Oscillatoriophycideae</taxon>
        <taxon>Oscillatoriales</taxon>
        <taxon>Microcoleaceae</taxon>
        <taxon>Lyngbya</taxon>
    </lineage>
</organism>
<dbReference type="EMBL" id="JTHE02000002">
    <property type="protein sequence ID" value="NEV65624.1"/>
    <property type="molecule type" value="Genomic_DNA"/>
</dbReference>
<keyword evidence="4" id="KW-1133">Transmembrane helix</keyword>
<dbReference type="GO" id="GO:0016020">
    <property type="term" value="C:membrane"/>
    <property type="evidence" value="ECO:0007669"/>
    <property type="project" value="UniProtKB-SubCell"/>
</dbReference>
<accession>A0A0C1VDM1</accession>
<evidence type="ECO:0000256" key="3">
    <source>
        <dbReference type="ARBA" id="ARBA00022692"/>
    </source>
</evidence>
<dbReference type="InterPro" id="IPR038330">
    <property type="entry name" value="TspO/MBR-related_sf"/>
</dbReference>
<dbReference type="Gene3D" id="1.20.1260.100">
    <property type="entry name" value="TspO/MBR protein"/>
    <property type="match status" value="1"/>
</dbReference>
<protein>
    <submittedName>
        <fullName evidence="6">TspO protein</fullName>
    </submittedName>
</protein>
<comment type="caution">
    <text evidence="6">The sequence shown here is derived from an EMBL/GenBank/DDBJ whole genome shotgun (WGS) entry which is preliminary data.</text>
</comment>
<dbReference type="AlphaFoldDB" id="A0A0C1VDM1"/>
<evidence type="ECO:0000256" key="1">
    <source>
        <dbReference type="ARBA" id="ARBA00004141"/>
    </source>
</evidence>
<keyword evidence="5" id="KW-0472">Membrane</keyword>
<sequence>MSDQNLVNSGVRSVMGVREGATDKTVQTDLANPKWDRAATLNYVGATIAQISVMTALLWFMDLGFERLPLATLPSWSATAIAVAFFAFITLRSRLFSLLDNTRNSGRYNAIQRPGWAPPPLAFPIVWMSIAVLRVVSAYLVWSTLGQTFLCWPLVLYMIHLSLGDTWNTIFTVEGRLGHAVPVVIVGPLLSVIVVTVSYYLTLPLAGWIIAPSAAWLAIATVLCISLWRLNGVEPLYPVVAKAN</sequence>
<dbReference type="CDD" id="cd15904">
    <property type="entry name" value="TSPO_MBR"/>
    <property type="match status" value="1"/>
</dbReference>
<evidence type="ECO:0000256" key="5">
    <source>
        <dbReference type="ARBA" id="ARBA00023136"/>
    </source>
</evidence>
<proteinExistence type="inferred from homology"/>
<comment type="subcellular location">
    <subcellularLocation>
        <location evidence="1">Membrane</location>
        <topology evidence="1">Multi-pass membrane protein</topology>
    </subcellularLocation>
</comment>
<dbReference type="PANTHER" id="PTHR10057:SF0">
    <property type="entry name" value="TRANSLOCATOR PROTEIN"/>
    <property type="match status" value="1"/>
</dbReference>
<evidence type="ECO:0000313" key="6">
    <source>
        <dbReference type="EMBL" id="NEV65624.1"/>
    </source>
</evidence>
<dbReference type="GO" id="GO:0033013">
    <property type="term" value="P:tetrapyrrole metabolic process"/>
    <property type="evidence" value="ECO:0007669"/>
    <property type="project" value="UniProtKB-ARBA"/>
</dbReference>
<gene>
    <name evidence="6" type="ORF">QQ91_000650</name>
</gene>
<name>A0A0C1VDM1_9CYAN</name>
<dbReference type="Pfam" id="PF03073">
    <property type="entry name" value="TspO_MBR"/>
    <property type="match status" value="1"/>
</dbReference>
<reference evidence="6" key="1">
    <citation type="submission" date="2014-11" db="EMBL/GenBank/DDBJ databases">
        <authorList>
            <person name="Malar M.C."/>
            <person name="Sen D."/>
            <person name="Tripathy S."/>
        </authorList>
    </citation>
    <scope>NUCLEOTIDE SEQUENCE</scope>
    <source>
        <strain evidence="6">BDU141951</strain>
    </source>
</reference>
<keyword evidence="3" id="KW-0812">Transmembrane</keyword>